<name>A0A4S3B5D8_9ENTE</name>
<keyword evidence="1" id="KW-0472">Membrane</keyword>
<proteinExistence type="predicted"/>
<dbReference type="AlphaFoldDB" id="A0A4S3B5D8"/>
<evidence type="ECO:0000256" key="1">
    <source>
        <dbReference type="SAM" id="Phobius"/>
    </source>
</evidence>
<reference evidence="2 3" key="1">
    <citation type="submission" date="2019-01" db="EMBL/GenBank/DDBJ databases">
        <title>Vagococcus silagei sp. nov. isolated from brewer's grain.</title>
        <authorList>
            <person name="Guu J.-R."/>
        </authorList>
    </citation>
    <scope>NUCLEOTIDE SEQUENCE [LARGE SCALE GENOMIC DNA]</scope>
    <source>
        <strain evidence="2 3">2B-2</strain>
    </source>
</reference>
<accession>A0A4S3B5D8</accession>
<feature type="transmembrane region" description="Helical" evidence="1">
    <location>
        <begin position="41"/>
        <end position="62"/>
    </location>
</feature>
<gene>
    <name evidence="2" type="ORF">ESZ54_02430</name>
</gene>
<dbReference type="EMBL" id="SDGV01000004">
    <property type="protein sequence ID" value="THB62082.1"/>
    <property type="molecule type" value="Genomic_DNA"/>
</dbReference>
<dbReference type="Proteomes" id="UP000310506">
    <property type="component" value="Unassembled WGS sequence"/>
</dbReference>
<keyword evidence="3" id="KW-1185">Reference proteome</keyword>
<sequence>MVTNIFKASYEQSRQIVKISTLKGRNKETKRIFSFRFIKDLFTFLLLSLACGILMFGLAVGFPEGMATETNINIISIESARLIAKIGIVLKPIFLVCLALFLPLGIVNLLPVKNYPR</sequence>
<evidence type="ECO:0000313" key="3">
    <source>
        <dbReference type="Proteomes" id="UP000310506"/>
    </source>
</evidence>
<comment type="caution">
    <text evidence="2">The sequence shown here is derived from an EMBL/GenBank/DDBJ whole genome shotgun (WGS) entry which is preliminary data.</text>
</comment>
<keyword evidence="1" id="KW-1133">Transmembrane helix</keyword>
<dbReference type="RefSeq" id="WP_136136082.1">
    <property type="nucleotide sequence ID" value="NZ_SDGV01000004.1"/>
</dbReference>
<evidence type="ECO:0000313" key="2">
    <source>
        <dbReference type="EMBL" id="THB62082.1"/>
    </source>
</evidence>
<protein>
    <submittedName>
        <fullName evidence="2">Uncharacterized protein</fullName>
    </submittedName>
</protein>
<feature type="transmembrane region" description="Helical" evidence="1">
    <location>
        <begin position="82"/>
        <end position="110"/>
    </location>
</feature>
<organism evidence="2 3">
    <name type="scientific">Vagococcus silagei</name>
    <dbReference type="NCBI Taxonomy" id="2508885"/>
    <lineage>
        <taxon>Bacteria</taxon>
        <taxon>Bacillati</taxon>
        <taxon>Bacillota</taxon>
        <taxon>Bacilli</taxon>
        <taxon>Lactobacillales</taxon>
        <taxon>Enterococcaceae</taxon>
        <taxon>Vagococcus</taxon>
    </lineage>
</organism>
<keyword evidence="1" id="KW-0812">Transmembrane</keyword>